<comment type="caution">
    <text evidence="2">The sequence shown here is derived from an EMBL/GenBank/DDBJ whole genome shotgun (WGS) entry which is preliminary data.</text>
</comment>
<name>A0A923H6G3_9FLAO</name>
<evidence type="ECO:0000313" key="2">
    <source>
        <dbReference type="EMBL" id="MBC3756901.1"/>
    </source>
</evidence>
<dbReference type="AlphaFoldDB" id="A0A923H6G3"/>
<evidence type="ECO:0008006" key="4">
    <source>
        <dbReference type="Google" id="ProtNLM"/>
    </source>
</evidence>
<keyword evidence="3" id="KW-1185">Reference proteome</keyword>
<accession>A0A923H6G3</accession>
<evidence type="ECO:0000256" key="1">
    <source>
        <dbReference type="SAM" id="Phobius"/>
    </source>
</evidence>
<keyword evidence="1" id="KW-0812">Transmembrane</keyword>
<feature type="transmembrane region" description="Helical" evidence="1">
    <location>
        <begin position="12"/>
        <end position="30"/>
    </location>
</feature>
<evidence type="ECO:0000313" key="3">
    <source>
        <dbReference type="Proteomes" id="UP000656244"/>
    </source>
</evidence>
<dbReference type="Proteomes" id="UP000656244">
    <property type="component" value="Unassembled WGS sequence"/>
</dbReference>
<organism evidence="2 3">
    <name type="scientific">Hyunsoonleella aquatilis</name>
    <dbReference type="NCBI Taxonomy" id="2762758"/>
    <lineage>
        <taxon>Bacteria</taxon>
        <taxon>Pseudomonadati</taxon>
        <taxon>Bacteroidota</taxon>
        <taxon>Flavobacteriia</taxon>
        <taxon>Flavobacteriales</taxon>
        <taxon>Flavobacteriaceae</taxon>
    </lineage>
</organism>
<keyword evidence="1" id="KW-1133">Transmembrane helix</keyword>
<reference evidence="2" key="1">
    <citation type="submission" date="2020-08" db="EMBL/GenBank/DDBJ databases">
        <title>Hyunsoonleella sp. strain SJ7 genome sequencing and assembly.</title>
        <authorList>
            <person name="Kim I."/>
        </authorList>
    </citation>
    <scope>NUCLEOTIDE SEQUENCE</scope>
    <source>
        <strain evidence="2">SJ7</strain>
    </source>
</reference>
<keyword evidence="1" id="KW-0472">Membrane</keyword>
<protein>
    <recommendedName>
        <fullName evidence="4">Membrane or secreted protein</fullName>
    </recommendedName>
</protein>
<proteinExistence type="predicted"/>
<sequence length="238" mass="27839">MEKKKQIKKNFILGILFFLPVVFVFIMSISTENYETLDIVKTDVKDFLLVKEDSIKLKDHLTVLAFFGRHPKEKSTEALNLKEIIYDKFKGFKKFQIVALVTEDAQVEAEELFQEIASYEDLRFWHFVPLDEIAILSTFNSLKNDFSLDQNLATSKVFIVDTDLSQRGRSDAREDDEKAKNKPIYEMNYYDCVEVAELKNKLASEDLRVLFTEYRQKRKGQFNSDTRRADDLKSDSNL</sequence>
<dbReference type="EMBL" id="JACNMF010000001">
    <property type="protein sequence ID" value="MBC3756901.1"/>
    <property type="molecule type" value="Genomic_DNA"/>
</dbReference>
<gene>
    <name evidence="2" type="ORF">H7U19_00700</name>
</gene>